<dbReference type="Gene3D" id="3.30.1120.10">
    <property type="match status" value="1"/>
</dbReference>
<dbReference type="PANTHER" id="PTHR10342:SF273">
    <property type="entry name" value="RE14504P"/>
    <property type="match status" value="1"/>
</dbReference>
<dbReference type="Pfam" id="PF00884">
    <property type="entry name" value="Sulfatase"/>
    <property type="match status" value="1"/>
</dbReference>
<name>A0ABM1IQC8_POLDO</name>
<keyword evidence="6" id="KW-0325">Glycoprotein</keyword>
<dbReference type="RefSeq" id="XP_015182415.1">
    <property type="nucleotide sequence ID" value="XM_015326929.1"/>
</dbReference>
<proteinExistence type="inferred from homology"/>
<keyword evidence="3" id="KW-0479">Metal-binding</keyword>
<gene>
    <name evidence="10" type="primary">LOC107069528</name>
</gene>
<evidence type="ECO:0000256" key="1">
    <source>
        <dbReference type="ARBA" id="ARBA00001913"/>
    </source>
</evidence>
<dbReference type="SUPFAM" id="SSF53649">
    <property type="entry name" value="Alkaline phosphatase-like"/>
    <property type="match status" value="1"/>
</dbReference>
<protein>
    <submittedName>
        <fullName evidence="10">Arylsulfatase B-like</fullName>
    </submittedName>
</protein>
<comment type="cofactor">
    <cofactor evidence="1">
        <name>Ca(2+)</name>
        <dbReference type="ChEBI" id="CHEBI:29108"/>
    </cofactor>
</comment>
<dbReference type="PROSITE" id="PS00523">
    <property type="entry name" value="SULFATASE_1"/>
    <property type="match status" value="1"/>
</dbReference>
<keyword evidence="7" id="KW-0732">Signal</keyword>
<dbReference type="CDD" id="cd16029">
    <property type="entry name" value="4-S"/>
    <property type="match status" value="1"/>
</dbReference>
<evidence type="ECO:0000256" key="2">
    <source>
        <dbReference type="ARBA" id="ARBA00008779"/>
    </source>
</evidence>
<organism evidence="9 10">
    <name type="scientific">Polistes dominula</name>
    <name type="common">European paper wasp</name>
    <name type="synonym">Vespa dominula</name>
    <dbReference type="NCBI Taxonomy" id="743375"/>
    <lineage>
        <taxon>Eukaryota</taxon>
        <taxon>Metazoa</taxon>
        <taxon>Ecdysozoa</taxon>
        <taxon>Arthropoda</taxon>
        <taxon>Hexapoda</taxon>
        <taxon>Insecta</taxon>
        <taxon>Pterygota</taxon>
        <taxon>Neoptera</taxon>
        <taxon>Endopterygota</taxon>
        <taxon>Hymenoptera</taxon>
        <taxon>Apocrita</taxon>
        <taxon>Aculeata</taxon>
        <taxon>Vespoidea</taxon>
        <taxon>Vespidae</taxon>
        <taxon>Polistinae</taxon>
        <taxon>Polistini</taxon>
        <taxon>Polistes</taxon>
    </lineage>
</organism>
<evidence type="ECO:0000256" key="4">
    <source>
        <dbReference type="ARBA" id="ARBA00022801"/>
    </source>
</evidence>
<evidence type="ECO:0000256" key="6">
    <source>
        <dbReference type="ARBA" id="ARBA00023180"/>
    </source>
</evidence>
<dbReference type="InterPro" id="IPR024607">
    <property type="entry name" value="Sulfatase_CS"/>
</dbReference>
<feature type="signal peptide" evidence="7">
    <location>
        <begin position="1"/>
        <end position="26"/>
    </location>
</feature>
<evidence type="ECO:0000313" key="10">
    <source>
        <dbReference type="RefSeq" id="XP_015182415.1"/>
    </source>
</evidence>
<keyword evidence="5" id="KW-0106">Calcium</keyword>
<keyword evidence="4" id="KW-0378">Hydrolase</keyword>
<evidence type="ECO:0000313" key="9">
    <source>
        <dbReference type="Proteomes" id="UP000694924"/>
    </source>
</evidence>
<dbReference type="PANTHER" id="PTHR10342">
    <property type="entry name" value="ARYLSULFATASE"/>
    <property type="match status" value="1"/>
</dbReference>
<dbReference type="GeneID" id="107069528"/>
<feature type="chain" id="PRO_5045586217" evidence="7">
    <location>
        <begin position="27"/>
        <end position="579"/>
    </location>
</feature>
<accession>A0ABM1IQC8</accession>
<dbReference type="Gene3D" id="3.40.720.10">
    <property type="entry name" value="Alkaline Phosphatase, subunit A"/>
    <property type="match status" value="1"/>
</dbReference>
<evidence type="ECO:0000256" key="3">
    <source>
        <dbReference type="ARBA" id="ARBA00022723"/>
    </source>
</evidence>
<evidence type="ECO:0000256" key="5">
    <source>
        <dbReference type="ARBA" id="ARBA00022837"/>
    </source>
</evidence>
<dbReference type="PROSITE" id="PS00149">
    <property type="entry name" value="SULFATASE_2"/>
    <property type="match status" value="1"/>
</dbReference>
<dbReference type="Proteomes" id="UP000694924">
    <property type="component" value="Unplaced"/>
</dbReference>
<dbReference type="InterPro" id="IPR047115">
    <property type="entry name" value="ARSB"/>
</dbReference>
<keyword evidence="9" id="KW-1185">Reference proteome</keyword>
<evidence type="ECO:0000256" key="7">
    <source>
        <dbReference type="SAM" id="SignalP"/>
    </source>
</evidence>
<reference evidence="10" key="1">
    <citation type="submission" date="2025-08" db="UniProtKB">
        <authorList>
            <consortium name="RefSeq"/>
        </authorList>
    </citation>
    <scope>IDENTIFICATION</scope>
    <source>
        <tissue evidence="10">Whole body</tissue>
    </source>
</reference>
<comment type="similarity">
    <text evidence="2">Belongs to the sulfatase family.</text>
</comment>
<dbReference type="InterPro" id="IPR000917">
    <property type="entry name" value="Sulfatase_N"/>
</dbReference>
<feature type="domain" description="Sulfatase N-terminal" evidence="8">
    <location>
        <begin position="41"/>
        <end position="371"/>
    </location>
</feature>
<evidence type="ECO:0000259" key="8">
    <source>
        <dbReference type="Pfam" id="PF00884"/>
    </source>
</evidence>
<sequence length="579" mass="65953">MKTRQNNLKVSFFILLINCCHLLIRSENVEDYSSYSYRVRPNIIVIIADDLGWNDVSFNGADQIPTPNIDALAYNGVILNKHYVLPTCTPSRTAFLTGYHPIRQGMEGVPLKAGEKRAIPKRYKLLPEYLKDLGYSTHLVGKWHVGYYAPRYTPTRRGFNTYFGYYNGYIQYFNHTTPEIKSNMHLGHDLHRDKPNKLSPDFSTGYMTDLITEEAEKIISNHDPATPLYLQIAHLAMHASGLDNGEELQVKDMKKVNDTFGYIKDINRRKLAGVINSLDQSVGRVVDALSKADLLNNSIILYFSDNGAQTIGMLQNHGSNYPLRGLKFTTYEGGVRSASCIYSPLIKKPSTISNQLIHITDWLPTLYSAAGGNLNNLKNFDGIDQWNTIKKGRRSKRNSILLNIDNKIKDEAAIIGNYKLLKNSNYYNYDGYFGDNGTDSSYPKYKTLDVISSLAGRAISTVAKKKLTSEKIHELRQSTKVTCKHPNNLMDCTDHCLFDLSTDPCETTDISKYYPKITVHLRNYIDVYRKVVVNQTYNGVDPRSYPEHFNGTWMPWISDDLDDLEMNYKKEFLKINLSV</sequence>
<dbReference type="InterPro" id="IPR017850">
    <property type="entry name" value="Alkaline_phosphatase_core_sf"/>
</dbReference>